<evidence type="ECO:0000256" key="9">
    <source>
        <dbReference type="SAM" id="SignalP"/>
    </source>
</evidence>
<dbReference type="InterPro" id="IPR040122">
    <property type="entry name" value="Importin_beta"/>
</dbReference>
<feature type="signal peptide" evidence="9">
    <location>
        <begin position="1"/>
        <end position="19"/>
    </location>
</feature>
<dbReference type="Proteomes" id="UP001229421">
    <property type="component" value="Unassembled WGS sequence"/>
</dbReference>
<keyword evidence="6" id="KW-0653">Protein transport</keyword>
<evidence type="ECO:0000313" key="12">
    <source>
        <dbReference type="Proteomes" id="UP001229421"/>
    </source>
</evidence>
<keyword evidence="3" id="KW-0813">Transport</keyword>
<dbReference type="Pfam" id="PF25574">
    <property type="entry name" value="TPR_IMB1"/>
    <property type="match status" value="1"/>
</dbReference>
<sequence length="1053" mass="117154">MAQSLELLLLQFLMPDNEARQNAEDQIKRLVRDPHVVPELIDHIRSAKTPNVRQLSAVLLRKKITGHWIKLPHEVRQLVKQSLLESIATEFSPSVRRASANVVSTIAKYAVLDDEWPDLLPFIFQCSLSAQEDLREMGLLLFTSLTETIGDSFQPYFAEFKFLLLKCLQDEISSVRVAALKAVGAFLESTHDESQVVKFCEYIPSILHYSRKCLSSGDEDIAMIAFEIFDELIESPAPLPGESIKAIVQFSLEVCCRSNIEISTRHQAIQIISWLAKYRPNALKNHKLIIPILQIMCFLLTEAASGDLDDDLSSDRAAAEVLDTMSVKLSNHVFTPVFEFASENSRNIDPKFREASIMVLGLISEGCLEMMKEKLDTVLHIVLEGLRDPEQFVRGSASFALGQFAKYLQPEIISHYEKILPRILRSCQDASDDVKEKSYYALAAFCENMHEEIVPFFDPLLGKLLASLQNSPRMLQETCLSAIGSVASAADKAFMPYAGAVLELMKTFMVLTNEEDLRSRARATELVGIVAVIVGREIMEPNLPPFIEAAIFGYRLECSELRKHTHGFFSNVTEILEDGMVRYLPHVVPLAFSSCYLDDGPAVDINDSDEEEDEDVVGLGAVSSDDEAQDEPRVGNISIRTEVLDEKAAATQALGLLALHTKNAYAPYLEESLMIMMKHSIHFHEDVRLQAITGLKHMLTAANFFLQGHNVRDGASKMKQILDSVMTIYIKTMNQDDDKEVVTQTCMSVAQIIKDLGYFAIEPYMARLVESTLVLLQHMSACQQVEFDSDVKVYDPGQNEMLMDAVTDLLPAFAKAMGSNFEPLFAILFNPLMEFAKGSSSPKDWTMVVACLAEVARNMGAPISGYISPLIPFVLRELDSPSATNRRNAAFCIGELCKNGGDCSLKYYDDALQCLYPLFEEESEPDHAVRDNAASAVAKMIMAHQDSVPLNQVLPILLKVLPLKEDHEESVPVYSCICNLVLSSNSQILQLVSDLIIVFVQVAISPLETREVKLQIGGAVSHLISIYGHQMKPILKSLPPAYARALAAIVPKS</sequence>
<dbReference type="InterPro" id="IPR011989">
    <property type="entry name" value="ARM-like"/>
</dbReference>
<dbReference type="AlphaFoldDB" id="A0AAD8LDA3"/>
<feature type="domain" description="Importin N-terminal" evidence="10">
    <location>
        <begin position="23"/>
        <end position="89"/>
    </location>
</feature>
<evidence type="ECO:0000256" key="6">
    <source>
        <dbReference type="ARBA" id="ARBA00022927"/>
    </source>
</evidence>
<keyword evidence="4" id="KW-0963">Cytoplasm</keyword>
<evidence type="ECO:0000256" key="7">
    <source>
        <dbReference type="ARBA" id="ARBA00023242"/>
    </source>
</evidence>
<dbReference type="EMBL" id="JAUHHV010000001">
    <property type="protein sequence ID" value="KAK1440345.1"/>
    <property type="molecule type" value="Genomic_DNA"/>
</dbReference>
<feature type="repeat" description="HEAT" evidence="8">
    <location>
        <begin position="378"/>
        <end position="416"/>
    </location>
</feature>
<keyword evidence="12" id="KW-1185">Reference proteome</keyword>
<dbReference type="PANTHER" id="PTHR10527">
    <property type="entry name" value="IMPORTIN BETA"/>
    <property type="match status" value="1"/>
</dbReference>
<dbReference type="PROSITE" id="PS50166">
    <property type="entry name" value="IMPORTIN_B_NT"/>
    <property type="match status" value="1"/>
</dbReference>
<evidence type="ECO:0000259" key="10">
    <source>
        <dbReference type="PROSITE" id="PS50166"/>
    </source>
</evidence>
<evidence type="ECO:0000256" key="2">
    <source>
        <dbReference type="ARBA" id="ARBA00004496"/>
    </source>
</evidence>
<dbReference type="InterPro" id="IPR057672">
    <property type="entry name" value="TPR_IPO4/5"/>
</dbReference>
<dbReference type="Gene3D" id="1.25.10.10">
    <property type="entry name" value="Leucine-rich Repeat Variant"/>
    <property type="match status" value="1"/>
</dbReference>
<dbReference type="GO" id="GO:0006606">
    <property type="term" value="P:protein import into nucleus"/>
    <property type="evidence" value="ECO:0007669"/>
    <property type="project" value="InterPro"/>
</dbReference>
<dbReference type="InterPro" id="IPR058584">
    <property type="entry name" value="IMB1_TNPO1-like_TPR"/>
</dbReference>
<dbReference type="GO" id="GO:0031267">
    <property type="term" value="F:small GTPase binding"/>
    <property type="evidence" value="ECO:0007669"/>
    <property type="project" value="InterPro"/>
</dbReference>
<evidence type="ECO:0000256" key="4">
    <source>
        <dbReference type="ARBA" id="ARBA00022490"/>
    </source>
</evidence>
<dbReference type="GO" id="GO:0005737">
    <property type="term" value="C:cytoplasm"/>
    <property type="evidence" value="ECO:0007669"/>
    <property type="project" value="UniProtKB-SubCell"/>
</dbReference>
<keyword evidence="7" id="KW-0539">Nucleus</keyword>
<protein>
    <recommendedName>
        <fullName evidence="10">Importin N-terminal domain-containing protein</fullName>
    </recommendedName>
</protein>
<keyword evidence="9" id="KW-0732">Signal</keyword>
<dbReference type="Pfam" id="PF03810">
    <property type="entry name" value="IBN_N"/>
    <property type="match status" value="1"/>
</dbReference>
<organism evidence="11 12">
    <name type="scientific">Tagetes erecta</name>
    <name type="common">African marigold</name>
    <dbReference type="NCBI Taxonomy" id="13708"/>
    <lineage>
        <taxon>Eukaryota</taxon>
        <taxon>Viridiplantae</taxon>
        <taxon>Streptophyta</taxon>
        <taxon>Embryophyta</taxon>
        <taxon>Tracheophyta</taxon>
        <taxon>Spermatophyta</taxon>
        <taxon>Magnoliopsida</taxon>
        <taxon>eudicotyledons</taxon>
        <taxon>Gunneridae</taxon>
        <taxon>Pentapetalae</taxon>
        <taxon>asterids</taxon>
        <taxon>campanulids</taxon>
        <taxon>Asterales</taxon>
        <taxon>Asteraceae</taxon>
        <taxon>Asteroideae</taxon>
        <taxon>Heliantheae alliance</taxon>
        <taxon>Tageteae</taxon>
        <taxon>Tagetes</taxon>
    </lineage>
</organism>
<proteinExistence type="predicted"/>
<name>A0AAD8LDA3_TARER</name>
<dbReference type="Pfam" id="PF25780">
    <property type="entry name" value="TPR_IPO5"/>
    <property type="match status" value="1"/>
</dbReference>
<comment type="caution">
    <text evidence="11">The sequence shown here is derived from an EMBL/GenBank/DDBJ whole genome shotgun (WGS) entry which is preliminary data.</text>
</comment>
<gene>
    <name evidence="11" type="ORF">QVD17_06170</name>
</gene>
<feature type="chain" id="PRO_5042000808" description="Importin N-terminal domain-containing protein" evidence="9">
    <location>
        <begin position="20"/>
        <end position="1053"/>
    </location>
</feature>
<accession>A0AAD8LDA3</accession>
<reference evidence="11" key="1">
    <citation type="journal article" date="2023" name="bioRxiv">
        <title>Improved chromosome-level genome assembly for marigold (Tagetes erecta).</title>
        <authorList>
            <person name="Jiang F."/>
            <person name="Yuan L."/>
            <person name="Wang S."/>
            <person name="Wang H."/>
            <person name="Xu D."/>
            <person name="Wang A."/>
            <person name="Fan W."/>
        </authorList>
    </citation>
    <scope>NUCLEOTIDE SEQUENCE</scope>
    <source>
        <strain evidence="11">WSJ</strain>
        <tissue evidence="11">Leaf</tissue>
    </source>
</reference>
<keyword evidence="5" id="KW-0677">Repeat</keyword>
<dbReference type="InterPro" id="IPR001494">
    <property type="entry name" value="Importin-beta_N"/>
</dbReference>
<dbReference type="SUPFAM" id="SSF48371">
    <property type="entry name" value="ARM repeat"/>
    <property type="match status" value="2"/>
</dbReference>
<evidence type="ECO:0000256" key="8">
    <source>
        <dbReference type="PROSITE-ProRule" id="PRU00103"/>
    </source>
</evidence>
<evidence type="ECO:0000313" key="11">
    <source>
        <dbReference type="EMBL" id="KAK1440345.1"/>
    </source>
</evidence>
<evidence type="ECO:0000256" key="3">
    <source>
        <dbReference type="ARBA" id="ARBA00022448"/>
    </source>
</evidence>
<dbReference type="PROSITE" id="PS50077">
    <property type="entry name" value="HEAT_REPEAT"/>
    <property type="match status" value="1"/>
</dbReference>
<dbReference type="SMART" id="SM00913">
    <property type="entry name" value="IBN_N"/>
    <property type="match status" value="1"/>
</dbReference>
<dbReference type="InterPro" id="IPR021133">
    <property type="entry name" value="HEAT_type_2"/>
</dbReference>
<comment type="subcellular location">
    <subcellularLocation>
        <location evidence="2">Cytoplasm</location>
    </subcellularLocation>
    <subcellularLocation>
        <location evidence="1">Nucleus</location>
    </subcellularLocation>
</comment>
<evidence type="ECO:0000256" key="1">
    <source>
        <dbReference type="ARBA" id="ARBA00004123"/>
    </source>
</evidence>
<dbReference type="InterPro" id="IPR016024">
    <property type="entry name" value="ARM-type_fold"/>
</dbReference>
<evidence type="ECO:0000256" key="5">
    <source>
        <dbReference type="ARBA" id="ARBA00022737"/>
    </source>
</evidence>